<gene>
    <name evidence="1" type="ORF">PMAYCL1PPCAC_02857</name>
</gene>
<evidence type="ECO:0000313" key="1">
    <source>
        <dbReference type="EMBL" id="GMR32662.1"/>
    </source>
</evidence>
<feature type="non-terminal residue" evidence="1">
    <location>
        <position position="1"/>
    </location>
</feature>
<organism evidence="1 2">
    <name type="scientific">Pristionchus mayeri</name>
    <dbReference type="NCBI Taxonomy" id="1317129"/>
    <lineage>
        <taxon>Eukaryota</taxon>
        <taxon>Metazoa</taxon>
        <taxon>Ecdysozoa</taxon>
        <taxon>Nematoda</taxon>
        <taxon>Chromadorea</taxon>
        <taxon>Rhabditida</taxon>
        <taxon>Rhabditina</taxon>
        <taxon>Diplogasteromorpha</taxon>
        <taxon>Diplogasteroidea</taxon>
        <taxon>Neodiplogasteridae</taxon>
        <taxon>Pristionchus</taxon>
    </lineage>
</organism>
<evidence type="ECO:0000313" key="2">
    <source>
        <dbReference type="Proteomes" id="UP001328107"/>
    </source>
</evidence>
<dbReference type="Proteomes" id="UP001328107">
    <property type="component" value="Unassembled WGS sequence"/>
</dbReference>
<name>A0AAN4Z181_9BILA</name>
<comment type="caution">
    <text evidence="1">The sequence shown here is derived from an EMBL/GenBank/DDBJ whole genome shotgun (WGS) entry which is preliminary data.</text>
</comment>
<protein>
    <submittedName>
        <fullName evidence="1">Uncharacterized protein</fullName>
    </submittedName>
</protein>
<sequence length="154" mass="18326">FQSHHCLISSFPLHCPMGLGSSSGSSRLGRVRCSSISLLRWFRWIRCLPVVREERGRIHYGKWTSSCSHWIRRSRKQRIRKRHPIIRRSFVLRRTGRSGIGWRSSRSDVLFLSFEWRRRIRRDGRGDGRRNGIDEWIGRIGRSCPLQEDQEELI</sequence>
<dbReference type="AlphaFoldDB" id="A0AAN4Z181"/>
<keyword evidence="2" id="KW-1185">Reference proteome</keyword>
<reference evidence="2" key="1">
    <citation type="submission" date="2022-10" db="EMBL/GenBank/DDBJ databases">
        <title>Genome assembly of Pristionchus species.</title>
        <authorList>
            <person name="Yoshida K."/>
            <person name="Sommer R.J."/>
        </authorList>
    </citation>
    <scope>NUCLEOTIDE SEQUENCE [LARGE SCALE GENOMIC DNA]</scope>
    <source>
        <strain evidence="2">RS5460</strain>
    </source>
</reference>
<proteinExistence type="predicted"/>
<dbReference type="EMBL" id="BTRK01000001">
    <property type="protein sequence ID" value="GMR32662.1"/>
    <property type="molecule type" value="Genomic_DNA"/>
</dbReference>
<accession>A0AAN4Z181</accession>